<dbReference type="EMBL" id="KV784359">
    <property type="protein sequence ID" value="OEU15048.1"/>
    <property type="molecule type" value="Genomic_DNA"/>
</dbReference>
<dbReference type="InterPro" id="IPR013083">
    <property type="entry name" value="Znf_RING/FYVE/PHD"/>
</dbReference>
<keyword evidence="5" id="KW-0812">Transmembrane</keyword>
<dbReference type="SUPFAM" id="SSF57850">
    <property type="entry name" value="RING/U-box"/>
    <property type="match status" value="1"/>
</dbReference>
<comment type="catalytic activity">
    <reaction evidence="1">
        <text>S-ubiquitinyl-[E2 ubiquitin-conjugating enzyme]-L-cysteine + [acceptor protein]-L-lysine = [E2 ubiquitin-conjugating enzyme]-L-cysteine + N(6)-ubiquitinyl-[acceptor protein]-L-lysine.</text>
        <dbReference type="EC" id="2.3.2.27"/>
    </reaction>
</comment>
<dbReference type="OrthoDB" id="272091at2759"/>
<keyword evidence="9" id="KW-0862">Zinc</keyword>
<evidence type="ECO:0000256" key="7">
    <source>
        <dbReference type="ARBA" id="ARBA00022771"/>
    </source>
</evidence>
<dbReference type="Pfam" id="PF13639">
    <property type="entry name" value="zf-RING_2"/>
    <property type="match status" value="1"/>
</dbReference>
<evidence type="ECO:0000256" key="2">
    <source>
        <dbReference type="ARBA" id="ARBA00004141"/>
    </source>
</evidence>
<evidence type="ECO:0000256" key="11">
    <source>
        <dbReference type="ARBA" id="ARBA00023136"/>
    </source>
</evidence>
<evidence type="ECO:0000256" key="3">
    <source>
        <dbReference type="ARBA" id="ARBA00012483"/>
    </source>
</evidence>
<keyword evidence="4" id="KW-0808">Transferase</keyword>
<evidence type="ECO:0000313" key="15">
    <source>
        <dbReference type="Proteomes" id="UP000095751"/>
    </source>
</evidence>
<dbReference type="AlphaFoldDB" id="A0A1E7FA57"/>
<dbReference type="KEGG" id="fcy:FRACYDRAFT_186797"/>
<comment type="subcellular location">
    <subcellularLocation>
        <location evidence="2">Membrane</location>
        <topology evidence="2">Multi-pass membrane protein</topology>
    </subcellularLocation>
</comment>
<dbReference type="PANTHER" id="PTHR45977:SF4">
    <property type="entry name" value="RING-TYPE DOMAIN-CONTAINING PROTEIN"/>
    <property type="match status" value="1"/>
</dbReference>
<keyword evidence="6" id="KW-0479">Metal-binding</keyword>
<dbReference type="GO" id="GO:0061630">
    <property type="term" value="F:ubiquitin protein ligase activity"/>
    <property type="evidence" value="ECO:0007669"/>
    <property type="project" value="UniProtKB-EC"/>
</dbReference>
<dbReference type="InParanoid" id="A0A1E7FA57"/>
<evidence type="ECO:0000259" key="13">
    <source>
        <dbReference type="PROSITE" id="PS50089"/>
    </source>
</evidence>
<evidence type="ECO:0000313" key="14">
    <source>
        <dbReference type="EMBL" id="OEU15048.1"/>
    </source>
</evidence>
<dbReference type="PANTHER" id="PTHR45977">
    <property type="entry name" value="TARGET OF ERK KINASE MPK-1"/>
    <property type="match status" value="1"/>
</dbReference>
<dbReference type="Proteomes" id="UP000095751">
    <property type="component" value="Unassembled WGS sequence"/>
</dbReference>
<accession>A0A1E7FA57</accession>
<dbReference type="GO" id="GO:0006511">
    <property type="term" value="P:ubiquitin-dependent protein catabolic process"/>
    <property type="evidence" value="ECO:0007669"/>
    <property type="project" value="TreeGrafter"/>
</dbReference>
<evidence type="ECO:0000256" key="9">
    <source>
        <dbReference type="ARBA" id="ARBA00022833"/>
    </source>
</evidence>
<dbReference type="Gene3D" id="3.30.40.10">
    <property type="entry name" value="Zinc/RING finger domain, C3HC4 (zinc finger)"/>
    <property type="match status" value="1"/>
</dbReference>
<dbReference type="PROSITE" id="PS50089">
    <property type="entry name" value="ZF_RING_2"/>
    <property type="match status" value="1"/>
</dbReference>
<keyword evidence="7 12" id="KW-0863">Zinc-finger</keyword>
<dbReference type="SMART" id="SM00184">
    <property type="entry name" value="RING"/>
    <property type="match status" value="1"/>
</dbReference>
<evidence type="ECO:0000256" key="8">
    <source>
        <dbReference type="ARBA" id="ARBA00022786"/>
    </source>
</evidence>
<dbReference type="GO" id="GO:0016567">
    <property type="term" value="P:protein ubiquitination"/>
    <property type="evidence" value="ECO:0007669"/>
    <property type="project" value="TreeGrafter"/>
</dbReference>
<gene>
    <name evidence="14" type="ORF">FRACYDRAFT_186797</name>
</gene>
<keyword evidence="10" id="KW-1133">Transmembrane helix</keyword>
<evidence type="ECO:0000256" key="5">
    <source>
        <dbReference type="ARBA" id="ARBA00022692"/>
    </source>
</evidence>
<organism evidence="14 15">
    <name type="scientific">Fragilariopsis cylindrus CCMP1102</name>
    <dbReference type="NCBI Taxonomy" id="635003"/>
    <lineage>
        <taxon>Eukaryota</taxon>
        <taxon>Sar</taxon>
        <taxon>Stramenopiles</taxon>
        <taxon>Ochrophyta</taxon>
        <taxon>Bacillariophyta</taxon>
        <taxon>Bacillariophyceae</taxon>
        <taxon>Bacillariophycidae</taxon>
        <taxon>Bacillariales</taxon>
        <taxon>Bacillariaceae</taxon>
        <taxon>Fragilariopsis</taxon>
    </lineage>
</organism>
<proteinExistence type="predicted"/>
<dbReference type="EC" id="2.3.2.27" evidence="3"/>
<evidence type="ECO:0000256" key="12">
    <source>
        <dbReference type="PROSITE-ProRule" id="PRU00175"/>
    </source>
</evidence>
<evidence type="ECO:0000256" key="10">
    <source>
        <dbReference type="ARBA" id="ARBA00022989"/>
    </source>
</evidence>
<name>A0A1E7FA57_9STRA</name>
<protein>
    <recommendedName>
        <fullName evidence="3">RING-type E3 ubiquitin transferase</fullName>
        <ecNumber evidence="3">2.3.2.27</ecNumber>
    </recommendedName>
</protein>
<keyword evidence="8" id="KW-0833">Ubl conjugation pathway</keyword>
<dbReference type="GO" id="GO:0016020">
    <property type="term" value="C:membrane"/>
    <property type="evidence" value="ECO:0007669"/>
    <property type="project" value="UniProtKB-SubCell"/>
</dbReference>
<sequence length="98" mass="10909">MNYEQLLNAFGDGTENLGADEGDIRQLPTHILKDDPLKGPSALPEDARQCLICLEDFAKGERRSILPCLHGFHTNCSTKWLRTNGSCPICKHRISQST</sequence>
<keyword evidence="11" id="KW-0472">Membrane</keyword>
<keyword evidence="15" id="KW-1185">Reference proteome</keyword>
<evidence type="ECO:0000256" key="1">
    <source>
        <dbReference type="ARBA" id="ARBA00000900"/>
    </source>
</evidence>
<dbReference type="InterPro" id="IPR001841">
    <property type="entry name" value="Znf_RING"/>
</dbReference>
<reference evidence="14 15" key="1">
    <citation type="submission" date="2016-09" db="EMBL/GenBank/DDBJ databases">
        <title>Extensive genetic diversity and differential bi-allelic expression allows diatom success in the polar Southern Ocean.</title>
        <authorList>
            <consortium name="DOE Joint Genome Institute"/>
            <person name="Mock T."/>
            <person name="Otillar R.P."/>
            <person name="Strauss J."/>
            <person name="Dupont C."/>
            <person name="Frickenhaus S."/>
            <person name="Maumus F."/>
            <person name="Mcmullan M."/>
            <person name="Sanges R."/>
            <person name="Schmutz J."/>
            <person name="Toseland A."/>
            <person name="Valas R."/>
            <person name="Veluchamy A."/>
            <person name="Ward B.J."/>
            <person name="Allen A."/>
            <person name="Barry K."/>
            <person name="Falciatore A."/>
            <person name="Ferrante M."/>
            <person name="Fortunato A.E."/>
            <person name="Gloeckner G."/>
            <person name="Gruber A."/>
            <person name="Hipkin R."/>
            <person name="Janech M."/>
            <person name="Kroth P."/>
            <person name="Leese F."/>
            <person name="Lindquist E."/>
            <person name="Lyon B.R."/>
            <person name="Martin J."/>
            <person name="Mayer C."/>
            <person name="Parker M."/>
            <person name="Quesneville H."/>
            <person name="Raymond J."/>
            <person name="Uhlig C."/>
            <person name="Valentin K.U."/>
            <person name="Worden A.Z."/>
            <person name="Armbrust E.V."/>
            <person name="Bowler C."/>
            <person name="Green B."/>
            <person name="Moulton V."/>
            <person name="Van Oosterhout C."/>
            <person name="Grigoriev I."/>
        </authorList>
    </citation>
    <scope>NUCLEOTIDE SEQUENCE [LARGE SCALE GENOMIC DNA]</scope>
    <source>
        <strain evidence="14 15">CCMP1102</strain>
    </source>
</reference>
<evidence type="ECO:0000256" key="4">
    <source>
        <dbReference type="ARBA" id="ARBA00022679"/>
    </source>
</evidence>
<dbReference type="GO" id="GO:0008270">
    <property type="term" value="F:zinc ion binding"/>
    <property type="evidence" value="ECO:0007669"/>
    <property type="project" value="UniProtKB-KW"/>
</dbReference>
<feature type="domain" description="RING-type" evidence="13">
    <location>
        <begin position="50"/>
        <end position="91"/>
    </location>
</feature>
<evidence type="ECO:0000256" key="6">
    <source>
        <dbReference type="ARBA" id="ARBA00022723"/>
    </source>
</evidence>